<dbReference type="RefSeq" id="WP_265265789.1">
    <property type="nucleotide sequence ID" value="NZ_JAIHOM010000096.1"/>
</dbReference>
<organism evidence="2 3">
    <name type="scientific">Spirulina subsalsa FACHB-351</name>
    <dbReference type="NCBI Taxonomy" id="234711"/>
    <lineage>
        <taxon>Bacteria</taxon>
        <taxon>Bacillati</taxon>
        <taxon>Cyanobacteriota</taxon>
        <taxon>Cyanophyceae</taxon>
        <taxon>Spirulinales</taxon>
        <taxon>Spirulinaceae</taxon>
        <taxon>Spirulina</taxon>
    </lineage>
</organism>
<reference evidence="2 3" key="1">
    <citation type="submission" date="2021-08" db="EMBL/GenBank/DDBJ databases">
        <title>Draft genome sequence of Spirulina subsalsa with high tolerance to salinity and hype-accumulation of phycocyanin.</title>
        <authorList>
            <person name="Pei H."/>
            <person name="Jiang L."/>
        </authorList>
    </citation>
    <scope>NUCLEOTIDE SEQUENCE [LARGE SCALE GENOMIC DNA]</scope>
    <source>
        <strain evidence="2 3">FACHB-351</strain>
    </source>
</reference>
<keyword evidence="1" id="KW-1133">Transmembrane helix</keyword>
<accession>A0ABT3L8S0</accession>
<dbReference type="Proteomes" id="UP001526426">
    <property type="component" value="Unassembled WGS sequence"/>
</dbReference>
<keyword evidence="1" id="KW-0472">Membrane</keyword>
<name>A0ABT3L8S0_9CYAN</name>
<keyword evidence="1" id="KW-0812">Transmembrane</keyword>
<evidence type="ECO:0000313" key="3">
    <source>
        <dbReference type="Proteomes" id="UP001526426"/>
    </source>
</evidence>
<sequence>MTSAIRAYFQAVELEADYEAIYYDVLDVKGQTQDIPHFILLLDYIKKYQILIDLFLPFCKIFFGLIIAPFYFLIRAVLMARLLLINQSRITLEKKSSVYLATSNGENLRYLPKNYLNFPDLIITTSFKGIIDSSVLPSTTCLSLTNICDFQKLIKAYCLAVLSTWKLTFSSHRKYVLWGYTAFEWYLTFLTVCSIHPKRVWISNQNDRWLILATSIPNAKVNIVQHGRLFTSLENGDKIFYRREQKLKNIDSIFAVDLLSEKLFGEYIDVNKVCFERINPRLASMPWRQTAAYTFKILVIGGSHKLGFFLKLMKEISHTLSVPYDLAIRHHPLQKSRIKELDKNTNVWELSHSDPIPEADLVVSYGSSVDDQIYLSIDTNFVTYQWSDCIDVHQIALRVKDTLTNINRLI</sequence>
<feature type="transmembrane region" description="Helical" evidence="1">
    <location>
        <begin position="61"/>
        <end position="84"/>
    </location>
</feature>
<proteinExistence type="predicted"/>
<dbReference type="EMBL" id="JAIHOM010000096">
    <property type="protein sequence ID" value="MCW6037908.1"/>
    <property type="molecule type" value="Genomic_DNA"/>
</dbReference>
<keyword evidence="3" id="KW-1185">Reference proteome</keyword>
<evidence type="ECO:0000256" key="1">
    <source>
        <dbReference type="SAM" id="Phobius"/>
    </source>
</evidence>
<protein>
    <submittedName>
        <fullName evidence="2">Uncharacterized protein</fullName>
    </submittedName>
</protein>
<evidence type="ECO:0000313" key="2">
    <source>
        <dbReference type="EMBL" id="MCW6037908.1"/>
    </source>
</evidence>
<gene>
    <name evidence="2" type="ORF">K4A83_16740</name>
</gene>
<comment type="caution">
    <text evidence="2">The sequence shown here is derived from an EMBL/GenBank/DDBJ whole genome shotgun (WGS) entry which is preliminary data.</text>
</comment>